<reference evidence="2" key="1">
    <citation type="submission" date="2021-01" db="EMBL/GenBank/DDBJ databases">
        <authorList>
            <person name="Corre E."/>
            <person name="Pelletier E."/>
            <person name="Niang G."/>
            <person name="Scheremetjew M."/>
            <person name="Finn R."/>
            <person name="Kale V."/>
            <person name="Holt S."/>
            <person name="Cochrane G."/>
            <person name="Meng A."/>
            <person name="Brown T."/>
            <person name="Cohen L."/>
        </authorList>
    </citation>
    <scope>NUCLEOTIDE SEQUENCE</scope>
    <source>
        <strain evidence="2">CCMP1594</strain>
    </source>
</reference>
<sequence>MGGHTTCNACIPDGPDRLPSDSGPEKRGASDREGGTEGVGSLQPAPGREQGPGPGGQRLAAPACLALQALSYGRGRGSLHAARRTIQHQRNRTRRTLKSHCVDTHPSAPPPPPPPPPIH</sequence>
<feature type="compositionally biased region" description="Basic and acidic residues" evidence="1">
    <location>
        <begin position="14"/>
        <end position="35"/>
    </location>
</feature>
<dbReference type="EMBL" id="HBJA01098103">
    <property type="protein sequence ID" value="CAE0822715.1"/>
    <property type="molecule type" value="Transcribed_RNA"/>
</dbReference>
<proteinExistence type="predicted"/>
<feature type="region of interest" description="Disordered" evidence="1">
    <location>
        <begin position="77"/>
        <end position="119"/>
    </location>
</feature>
<feature type="compositionally biased region" description="Basic residues" evidence="1">
    <location>
        <begin position="81"/>
        <end position="98"/>
    </location>
</feature>
<feature type="compositionally biased region" description="Pro residues" evidence="1">
    <location>
        <begin position="107"/>
        <end position="119"/>
    </location>
</feature>
<name>A0A7S4G235_9EUGL</name>
<gene>
    <name evidence="2" type="ORF">EGYM00163_LOCUS33916</name>
</gene>
<protein>
    <submittedName>
        <fullName evidence="2">Uncharacterized protein</fullName>
    </submittedName>
</protein>
<accession>A0A7S4G235</accession>
<dbReference type="AlphaFoldDB" id="A0A7S4G235"/>
<organism evidence="2">
    <name type="scientific">Eutreptiella gymnastica</name>
    <dbReference type="NCBI Taxonomy" id="73025"/>
    <lineage>
        <taxon>Eukaryota</taxon>
        <taxon>Discoba</taxon>
        <taxon>Euglenozoa</taxon>
        <taxon>Euglenida</taxon>
        <taxon>Spirocuta</taxon>
        <taxon>Euglenophyceae</taxon>
        <taxon>Eutreptiales</taxon>
        <taxon>Eutreptiaceae</taxon>
        <taxon>Eutreptiella</taxon>
    </lineage>
</organism>
<evidence type="ECO:0000256" key="1">
    <source>
        <dbReference type="SAM" id="MobiDB-lite"/>
    </source>
</evidence>
<evidence type="ECO:0000313" key="2">
    <source>
        <dbReference type="EMBL" id="CAE0822715.1"/>
    </source>
</evidence>
<feature type="region of interest" description="Disordered" evidence="1">
    <location>
        <begin position="1"/>
        <end position="60"/>
    </location>
</feature>